<evidence type="ECO:0000256" key="15">
    <source>
        <dbReference type="HAMAP-Rule" id="MF_01033"/>
    </source>
</evidence>
<feature type="binding site" evidence="15">
    <location>
        <position position="109"/>
    </location>
    <ligand>
        <name>substrate</name>
    </ligand>
</feature>
<keyword evidence="9 15" id="KW-0460">Magnesium</keyword>
<reference evidence="18 21" key="3">
    <citation type="journal article" date="2017" name="Nat. Microbiol.">
        <title>Natural product diversity associated with the nematode symbionts Photorhabdus and Xenorhabdus.</title>
        <authorList>
            <person name="Tobias N.J."/>
            <person name="Wolff H."/>
            <person name="Djahanschiri B."/>
            <person name="Grundmann F."/>
            <person name="Kronenwerth M."/>
            <person name="Shi Y.M."/>
            <person name="Simonyi S."/>
            <person name="Grun P."/>
            <person name="Shapiro-Ilan D."/>
            <person name="Pidot S.J."/>
            <person name="Stinear T.P."/>
            <person name="Ebersberger I."/>
            <person name="Bode H.B."/>
        </authorList>
    </citation>
    <scope>NUCLEOTIDE SEQUENCE [LARGE SCALE GENOMIC DNA]</scope>
    <source>
        <strain evidence="18 21">DSM 16336</strain>
    </source>
</reference>
<evidence type="ECO:0000256" key="11">
    <source>
        <dbReference type="ARBA" id="ARBA00023027"/>
    </source>
</evidence>
<evidence type="ECO:0000256" key="6">
    <source>
        <dbReference type="ARBA" id="ARBA00022430"/>
    </source>
</evidence>
<keyword evidence="6 15" id="KW-0432">Leucine biosynthesis</keyword>
<gene>
    <name evidence="15 19" type="primary">leuB</name>
    <name evidence="18" type="ORF">Xinn_02334</name>
    <name evidence="19" type="ORF">XIS1_1430014</name>
</gene>
<evidence type="ECO:0000313" key="18">
    <source>
        <dbReference type="EMBL" id="PHM33599.1"/>
    </source>
</evidence>
<dbReference type="InterPro" id="IPR004429">
    <property type="entry name" value="Isopropylmalate_DH"/>
</dbReference>
<comment type="subcellular location">
    <subcellularLocation>
        <location evidence="15">Cytoplasm</location>
    </subcellularLocation>
</comment>
<evidence type="ECO:0000256" key="5">
    <source>
        <dbReference type="ARBA" id="ARBA00011738"/>
    </source>
</evidence>
<keyword evidence="21" id="KW-1185">Reference proteome</keyword>
<feature type="binding site" evidence="15">
    <location>
        <position position="237"/>
    </location>
    <ligand>
        <name>substrate</name>
    </ligand>
</feature>
<evidence type="ECO:0000256" key="1">
    <source>
        <dbReference type="ARBA" id="ARBA00000624"/>
    </source>
</evidence>
<evidence type="ECO:0000256" key="13">
    <source>
        <dbReference type="ARBA" id="ARBA00023304"/>
    </source>
</evidence>
<feature type="binding site" evidence="15">
    <location>
        <position position="265"/>
    </location>
    <ligand>
        <name>Mg(2+)</name>
        <dbReference type="ChEBI" id="CHEBI:18420"/>
    </ligand>
</feature>
<dbReference type="SUPFAM" id="SSF53659">
    <property type="entry name" value="Isocitrate/Isopropylmalate dehydrogenase-like"/>
    <property type="match status" value="1"/>
</dbReference>
<keyword evidence="11 15" id="KW-0520">NAD</keyword>
<dbReference type="GO" id="GO:0051287">
    <property type="term" value="F:NAD binding"/>
    <property type="evidence" value="ECO:0007669"/>
    <property type="project" value="InterPro"/>
</dbReference>
<dbReference type="UniPathway" id="UPA00048">
    <property type="reaction ID" value="UER00072"/>
</dbReference>
<dbReference type="GO" id="GO:0009098">
    <property type="term" value="P:L-leucine biosynthetic process"/>
    <property type="evidence" value="ECO:0007669"/>
    <property type="project" value="UniProtKB-UniRule"/>
</dbReference>
<dbReference type="Proteomes" id="UP000196435">
    <property type="component" value="Unassembled WGS sequence"/>
</dbReference>
<keyword evidence="8 15" id="KW-0479">Metal-binding</keyword>
<evidence type="ECO:0000256" key="3">
    <source>
        <dbReference type="ARBA" id="ARBA00004762"/>
    </source>
</evidence>
<keyword evidence="7 15" id="KW-0028">Amino-acid biosynthesis</keyword>
<evidence type="ECO:0000256" key="7">
    <source>
        <dbReference type="ARBA" id="ARBA00022605"/>
    </source>
</evidence>
<evidence type="ECO:0000256" key="16">
    <source>
        <dbReference type="RuleBase" id="RU004445"/>
    </source>
</evidence>
<accession>A0A1N6MU00</accession>
<sequence>MSTHSIARQQEPAHYHIAVLPGDGIGPEVMKQAHKVLDAIRHRFAIRITTSEYDIGGIAIDRHGSPLPDVTVSGCENADAILFGSVGGPKWEHLPPASQPERGALLPLRKHFRLFSNLRPARLYTSLASFCPLRHDIAEKGFDILCVRELTGGIYFGQPKGREGEGKYERAFDTEVYHRFEIERIARIAFESARKRRHKVTSIDKANVLQSSVLWREIVSEIAKEYPDVEINHMYIDNATMQLIKAPSQFDVLLCSNIFGDILSDECAMITGSMGMLPSASLNEQGFGLYEPAGGSAPDIAGKNIANPIAQILSTALLMRYSLKRDDIADAIESAINYVLEQGYRTADLAGNGKAISTDEMGDIIARGIIEEK</sequence>
<dbReference type="GO" id="GO:0003862">
    <property type="term" value="F:3-isopropylmalate dehydrogenase activity"/>
    <property type="evidence" value="ECO:0007669"/>
    <property type="project" value="UniProtKB-UniRule"/>
</dbReference>
<feature type="domain" description="Isopropylmalate dehydrogenase-like" evidence="17">
    <location>
        <begin position="16"/>
        <end position="365"/>
    </location>
</feature>
<dbReference type="InterPro" id="IPR024084">
    <property type="entry name" value="IsoPropMal-DH-like_dom"/>
</dbReference>
<feature type="binding site" evidence="15">
    <location>
        <position position="261"/>
    </location>
    <ligand>
        <name>Mg(2+)</name>
        <dbReference type="ChEBI" id="CHEBI:18420"/>
    </ligand>
</feature>
<protein>
    <recommendedName>
        <fullName evidence="15">3-isopropylmalate dehydrogenase</fullName>
        <ecNumber evidence="15">1.1.1.85</ecNumber>
    </recommendedName>
    <alternativeName>
        <fullName evidence="15">3-IPM-DH</fullName>
    </alternativeName>
    <alternativeName>
        <fullName evidence="15">Beta-IPM dehydrogenase</fullName>
        <shortName evidence="15">IMDH</shortName>
    </alternativeName>
</protein>
<comment type="pathway">
    <text evidence="3 15 16">Amino-acid biosynthesis; L-leucine biosynthesis; L-leucine from 3-methyl-2-oxobutanoate: step 3/4.</text>
</comment>
<dbReference type="GO" id="GO:0000287">
    <property type="term" value="F:magnesium ion binding"/>
    <property type="evidence" value="ECO:0007669"/>
    <property type="project" value="InterPro"/>
</dbReference>
<evidence type="ECO:0000256" key="12">
    <source>
        <dbReference type="ARBA" id="ARBA00023211"/>
    </source>
</evidence>
<reference evidence="19" key="2">
    <citation type="submission" date="2016-12" db="EMBL/GenBank/DDBJ databases">
        <authorList>
            <person name="Song W.-J."/>
            <person name="Kurnit D.M."/>
        </authorList>
    </citation>
    <scope>NUCLEOTIDE SEQUENCE [LARGE SCALE GENOMIC DNA]</scope>
    <source>
        <strain evidence="19">HGB1681</strain>
    </source>
</reference>
<dbReference type="HAMAP" id="MF_01033">
    <property type="entry name" value="LeuB_type1"/>
    <property type="match status" value="1"/>
</dbReference>
<keyword evidence="12 15" id="KW-0464">Manganese</keyword>
<evidence type="ECO:0000313" key="21">
    <source>
        <dbReference type="Proteomes" id="UP000224871"/>
    </source>
</evidence>
<feature type="binding site" evidence="15">
    <location>
        <position position="148"/>
    </location>
    <ligand>
        <name>substrate</name>
    </ligand>
</feature>
<comment type="cofactor">
    <cofactor evidence="15 16">
        <name>Mg(2+)</name>
        <dbReference type="ChEBI" id="CHEBI:18420"/>
    </cofactor>
    <cofactor evidence="15 16">
        <name>Mn(2+)</name>
        <dbReference type="ChEBI" id="CHEBI:29035"/>
    </cofactor>
    <text evidence="15 16">Binds 1 Mg(2+) or Mn(2+) ion per subunit.</text>
</comment>
<dbReference type="EMBL" id="FTLG01000050">
    <property type="protein sequence ID" value="SIP72336.1"/>
    <property type="molecule type" value="Genomic_DNA"/>
</dbReference>
<evidence type="ECO:0000256" key="10">
    <source>
        <dbReference type="ARBA" id="ARBA00023002"/>
    </source>
</evidence>
<evidence type="ECO:0000259" key="17">
    <source>
        <dbReference type="SMART" id="SM01329"/>
    </source>
</evidence>
<feature type="site" description="Important for catalysis" evidence="15">
    <location>
        <position position="205"/>
    </location>
</feature>
<dbReference type="PANTHER" id="PTHR42979:SF1">
    <property type="entry name" value="3-ISOPROPYLMALATE DEHYDROGENASE"/>
    <property type="match status" value="1"/>
</dbReference>
<dbReference type="PROSITE" id="PS00470">
    <property type="entry name" value="IDH_IMDH"/>
    <property type="match status" value="1"/>
</dbReference>
<dbReference type="EC" id="1.1.1.85" evidence="15"/>
<comment type="cofactor">
    <cofactor evidence="2">
        <name>Mn(2+)</name>
        <dbReference type="ChEBI" id="CHEBI:29035"/>
    </cofactor>
</comment>
<keyword evidence="15" id="KW-0963">Cytoplasm</keyword>
<dbReference type="OrthoDB" id="9767905at2"/>
<dbReference type="InterPro" id="IPR019818">
    <property type="entry name" value="IsoCit/isopropylmalate_DH_CS"/>
</dbReference>
<name>A0A1N6MU00_9GAMM</name>
<evidence type="ECO:0000256" key="2">
    <source>
        <dbReference type="ARBA" id="ARBA00001936"/>
    </source>
</evidence>
<evidence type="ECO:0000256" key="14">
    <source>
        <dbReference type="ARBA" id="ARBA00023577"/>
    </source>
</evidence>
<comment type="catalytic activity">
    <reaction evidence="1 15 16">
        <text>(2R,3S)-3-isopropylmalate + NAD(+) = 4-methyl-2-oxopentanoate + CO2 + NADH</text>
        <dbReference type="Rhea" id="RHEA:32271"/>
        <dbReference type="ChEBI" id="CHEBI:16526"/>
        <dbReference type="ChEBI" id="CHEBI:17865"/>
        <dbReference type="ChEBI" id="CHEBI:35121"/>
        <dbReference type="ChEBI" id="CHEBI:57540"/>
        <dbReference type="ChEBI" id="CHEBI:57945"/>
        <dbReference type="EC" id="1.1.1.85"/>
    </reaction>
</comment>
<evidence type="ECO:0000256" key="4">
    <source>
        <dbReference type="ARBA" id="ARBA00008319"/>
    </source>
</evidence>
<keyword evidence="10 15" id="KW-0560">Oxidoreductase</keyword>
<comment type="function">
    <text evidence="14 15 16">Catalyzes the oxidation of 3-carboxy-2-hydroxy-4-methylpentanoate (3-isopropylmalate) to 3-carboxy-4-methyl-2-oxopentanoate. The product decarboxylates to 4-methyl-2 oxopentanoate.</text>
</comment>
<dbReference type="EMBL" id="NIBU01000025">
    <property type="protein sequence ID" value="PHM33599.1"/>
    <property type="molecule type" value="Genomic_DNA"/>
</dbReference>
<dbReference type="GO" id="GO:0005829">
    <property type="term" value="C:cytosol"/>
    <property type="evidence" value="ECO:0007669"/>
    <property type="project" value="TreeGrafter"/>
</dbReference>
<dbReference type="AlphaFoldDB" id="A0A1N6MU00"/>
<feature type="binding site" evidence="15">
    <location>
        <position position="237"/>
    </location>
    <ligand>
        <name>Mg(2+)</name>
        <dbReference type="ChEBI" id="CHEBI:18420"/>
    </ligand>
</feature>
<evidence type="ECO:0000313" key="20">
    <source>
        <dbReference type="Proteomes" id="UP000196435"/>
    </source>
</evidence>
<dbReference type="SMART" id="SM01329">
    <property type="entry name" value="Iso_dh"/>
    <property type="match status" value="1"/>
</dbReference>
<feature type="binding site" evidence="15">
    <location>
        <position position="119"/>
    </location>
    <ligand>
        <name>substrate</name>
    </ligand>
</feature>
<keyword evidence="13 15" id="KW-0100">Branched-chain amino acid biosynthesis</keyword>
<dbReference type="Pfam" id="PF00180">
    <property type="entry name" value="Iso_dh"/>
    <property type="match status" value="1"/>
</dbReference>
<dbReference type="Proteomes" id="UP000224871">
    <property type="component" value="Unassembled WGS sequence"/>
</dbReference>
<dbReference type="NCBIfam" id="TIGR00169">
    <property type="entry name" value="leuB"/>
    <property type="match status" value="1"/>
</dbReference>
<evidence type="ECO:0000256" key="8">
    <source>
        <dbReference type="ARBA" id="ARBA00022723"/>
    </source>
</evidence>
<feature type="binding site" evidence="15">
    <location>
        <begin position="88"/>
        <end position="101"/>
    </location>
    <ligand>
        <name>NAD(+)</name>
        <dbReference type="ChEBI" id="CHEBI:57540"/>
    </ligand>
</feature>
<comment type="subunit">
    <text evidence="5 15 16">Homodimer.</text>
</comment>
<feature type="site" description="Important for catalysis" evidence="15">
    <location>
        <position position="155"/>
    </location>
</feature>
<comment type="similarity">
    <text evidence="4 15">Belongs to the isocitrate and isopropylmalate dehydrogenases family. LeuB type 1 subfamily.</text>
</comment>
<dbReference type="RefSeq" id="WP_086955532.1">
    <property type="nucleotide sequence ID" value="NZ_CAWNQC010000168.1"/>
</dbReference>
<reference evidence="20" key="1">
    <citation type="submission" date="2016-12" db="EMBL/GenBank/DDBJ databases">
        <authorList>
            <person name="Gaudriault S."/>
        </authorList>
    </citation>
    <scope>NUCLEOTIDE SEQUENCE [LARGE SCALE GENOMIC DNA]</scope>
    <source>
        <strain evidence="20">HGB1681 (deposited as PTA-6826 in the American Type Culture Collection)</strain>
    </source>
</reference>
<dbReference type="Gene3D" id="3.40.718.10">
    <property type="entry name" value="Isopropylmalate Dehydrogenase"/>
    <property type="match status" value="1"/>
</dbReference>
<dbReference type="FunFam" id="3.40.718.10:FF:000004">
    <property type="entry name" value="3-isopropylmalate dehydrogenase"/>
    <property type="match status" value="1"/>
</dbReference>
<evidence type="ECO:0000313" key="19">
    <source>
        <dbReference type="EMBL" id="SIP72336.1"/>
    </source>
</evidence>
<evidence type="ECO:0000256" key="9">
    <source>
        <dbReference type="ARBA" id="ARBA00022842"/>
    </source>
</evidence>
<feature type="binding site" evidence="15">
    <location>
        <begin position="295"/>
        <end position="307"/>
    </location>
    <ligand>
        <name>NAD(+)</name>
        <dbReference type="ChEBI" id="CHEBI:57540"/>
    </ligand>
</feature>
<organism evidence="19 20">
    <name type="scientific">Xenorhabdus innexi</name>
    <dbReference type="NCBI Taxonomy" id="290109"/>
    <lineage>
        <taxon>Bacteria</taxon>
        <taxon>Pseudomonadati</taxon>
        <taxon>Pseudomonadota</taxon>
        <taxon>Gammaproteobacteria</taxon>
        <taxon>Enterobacterales</taxon>
        <taxon>Morganellaceae</taxon>
        <taxon>Xenorhabdus</taxon>
    </lineage>
</organism>
<proteinExistence type="inferred from homology"/>
<dbReference type="PANTHER" id="PTHR42979">
    <property type="entry name" value="3-ISOPROPYLMALATE DEHYDROGENASE"/>
    <property type="match status" value="1"/>
</dbReference>